<reference evidence="2" key="1">
    <citation type="submission" date="2005-09" db="EMBL/GenBank/DDBJ databases">
        <authorList>
            <person name="Mural R.J."/>
            <person name="Li P.W."/>
            <person name="Adams M.D."/>
            <person name="Amanatides P.G."/>
            <person name="Baden-Tillson H."/>
            <person name="Barnstead M."/>
            <person name="Chin S.H."/>
            <person name="Dew I."/>
            <person name="Evans C.A."/>
            <person name="Ferriera S."/>
            <person name="Flanigan M."/>
            <person name="Fosler C."/>
            <person name="Glodek A."/>
            <person name="Gu Z."/>
            <person name="Holt R.A."/>
            <person name="Jennings D."/>
            <person name="Kraft C.L."/>
            <person name="Lu F."/>
            <person name="Nguyen T."/>
            <person name="Nusskern D.R."/>
            <person name="Pfannkoch C.M."/>
            <person name="Sitter C."/>
            <person name="Sutton G.G."/>
            <person name="Venter J.C."/>
            <person name="Wang Z."/>
            <person name="Woodage T."/>
            <person name="Zheng X.H."/>
            <person name="Zhong F."/>
        </authorList>
    </citation>
    <scope>NUCLEOTIDE SEQUENCE [LARGE SCALE GENOMIC DNA]</scope>
    <source>
        <strain>BN</strain>
        <strain evidence="2">Sprague-Dawley</strain>
    </source>
</reference>
<organism evidence="1 2">
    <name type="scientific">Rattus norvegicus</name>
    <name type="common">Rat</name>
    <dbReference type="NCBI Taxonomy" id="10116"/>
    <lineage>
        <taxon>Eukaryota</taxon>
        <taxon>Metazoa</taxon>
        <taxon>Chordata</taxon>
        <taxon>Craniata</taxon>
        <taxon>Vertebrata</taxon>
        <taxon>Euteleostomi</taxon>
        <taxon>Mammalia</taxon>
        <taxon>Eutheria</taxon>
        <taxon>Euarchontoglires</taxon>
        <taxon>Glires</taxon>
        <taxon>Rodentia</taxon>
        <taxon>Myomorpha</taxon>
        <taxon>Muroidea</taxon>
        <taxon>Muridae</taxon>
        <taxon>Murinae</taxon>
        <taxon>Rattus</taxon>
    </lineage>
</organism>
<dbReference type="AlphaFoldDB" id="A6HA06"/>
<sequence length="71" mass="7850">MEGYIRKEDPTCPSYGLWPQLLQALGAPRSWKALRHSTLEFSPYLPLFASRYIGGTARAFPALVGHSKAAT</sequence>
<name>A6HA06_RAT</name>
<proteinExistence type="predicted"/>
<evidence type="ECO:0000313" key="2">
    <source>
        <dbReference type="Proteomes" id="UP000234681"/>
    </source>
</evidence>
<accession>A6HA06</accession>
<dbReference type="Proteomes" id="UP000234681">
    <property type="component" value="Chromosome 6"/>
</dbReference>
<dbReference type="EMBL" id="CH473947">
    <property type="protein sequence ID" value="EDM02861.1"/>
    <property type="molecule type" value="Genomic_DNA"/>
</dbReference>
<gene>
    <name evidence="1" type="ORF">rCG_61780</name>
</gene>
<protein>
    <submittedName>
        <fullName evidence="1">RCG61780, isoform CRA_a</fullName>
    </submittedName>
</protein>
<evidence type="ECO:0000313" key="1">
    <source>
        <dbReference type="EMBL" id="EDM02861.1"/>
    </source>
</evidence>